<evidence type="ECO:0000256" key="7">
    <source>
        <dbReference type="RuleBase" id="RU361133"/>
    </source>
</evidence>
<feature type="region of interest" description="Disordered" evidence="8">
    <location>
        <begin position="370"/>
        <end position="407"/>
    </location>
</feature>
<evidence type="ECO:0000256" key="2">
    <source>
        <dbReference type="ARBA" id="ARBA00022801"/>
    </source>
</evidence>
<dbReference type="PROSITE" id="PS50008">
    <property type="entry name" value="PIPLC_Y_DOMAIN"/>
    <property type="match status" value="1"/>
</dbReference>
<feature type="domain" description="PI-PLC Y-box" evidence="9">
    <location>
        <begin position="414"/>
        <end position="527"/>
    </location>
</feature>
<dbReference type="SMART" id="SM00239">
    <property type="entry name" value="C2"/>
    <property type="match status" value="1"/>
</dbReference>
<evidence type="ECO:0000259" key="9">
    <source>
        <dbReference type="PROSITE" id="PS50008"/>
    </source>
</evidence>
<dbReference type="PRINTS" id="PR00390">
    <property type="entry name" value="PHPHLIPASEC"/>
</dbReference>
<accession>A0A8H4W311</accession>
<dbReference type="PROSITE" id="PS50007">
    <property type="entry name" value="PIPLC_X_DOMAIN"/>
    <property type="match status" value="1"/>
</dbReference>
<feature type="region of interest" description="Disordered" evidence="8">
    <location>
        <begin position="174"/>
        <end position="262"/>
    </location>
</feature>
<proteinExistence type="predicted"/>
<dbReference type="GO" id="GO:0048015">
    <property type="term" value="P:phosphatidylinositol-mediated signaling"/>
    <property type="evidence" value="ECO:0007669"/>
    <property type="project" value="TreeGrafter"/>
</dbReference>
<dbReference type="InterPro" id="IPR035892">
    <property type="entry name" value="C2_domain_sf"/>
</dbReference>
<dbReference type="SMART" id="SM00148">
    <property type="entry name" value="PLCXc"/>
    <property type="match status" value="1"/>
</dbReference>
<dbReference type="OrthoDB" id="269822at2759"/>
<dbReference type="InterPro" id="IPR017946">
    <property type="entry name" value="PLC-like_Pdiesterase_TIM-brl"/>
</dbReference>
<dbReference type="InterPro" id="IPR000008">
    <property type="entry name" value="C2_dom"/>
</dbReference>
<keyword evidence="4 7" id="KW-0443">Lipid metabolism</keyword>
<dbReference type="Pfam" id="PF00387">
    <property type="entry name" value="PI-PLC-Y"/>
    <property type="match status" value="1"/>
</dbReference>
<dbReference type="Proteomes" id="UP000566819">
    <property type="component" value="Unassembled WGS sequence"/>
</dbReference>
<dbReference type="Pfam" id="PF00388">
    <property type="entry name" value="PI-PLC-X"/>
    <property type="match status" value="1"/>
</dbReference>
<keyword evidence="5" id="KW-0807">Transducer</keyword>
<keyword evidence="2 7" id="KW-0378">Hydrolase</keyword>
<dbReference type="EMBL" id="JAAMPI010000403">
    <property type="protein sequence ID" value="KAF4631857.1"/>
    <property type="molecule type" value="Genomic_DNA"/>
</dbReference>
<dbReference type="CDD" id="cd08598">
    <property type="entry name" value="PI-PLC1c_yeast"/>
    <property type="match status" value="1"/>
</dbReference>
<sequence length="698" mass="78462">MPLLAPSGKEFSLHKLVAMSTMLSPTHGHFKPLVQAGGGDSASDIPQHQLYLSHEIQEHLRNVFNTLREPEESLSKSRFAAWLKTVQHHSIPILDQDEYKFEQFLETVYYSRGFEAMMHPSAEDKDITRPLSNYYISSSHNTYLVGNQLSSKSSTEAYKNVLLRGCRCIEIDVHNGEPSDGKAGNKTPESRSPSKHEHKRHLSGSTLSSRGASLMEKAEEKFDSTKQRFMERTGLGKDHPFSEERGRAATRDGPATGQNIERPASVRSARLGEPLVLHGWTLTAPVGFRAVCKSIRETAFLTSKLPIIVSLEVHADLEQQEIMVNIMKEEWKGLLIDEAHPTCNPDERLPRLEELLNKILIKVKKASTPDKDMISPVNSSLSPSTTRNGGDSGQSGSEDERSSSKKKSKICESLSNLGIYTHSEHFVSFEAKSAKKPPHVFSIGENQILELHSHRKSEMFSHNRDFFMRAYPAGFRIDSSNLDPSVFWRKGVQMVALNWQKLDEGMMLNEGMFAGEHGWVLKPPGYRSDATEPIEYKSLDLKITVYAAQHIPIPSGQTERGFHPYIRCELHAEKQDERTGEAIEIGSGRAKEGEYKQKTPSLKGDHPDFGNEGVVMSFQVVKLVEQLSFVRFKIEDDRYGRDELAAWACIRLDRLQQGYRFIHLFDVKGQATAGLLMVKIDKKLTTHISRGIVLSQAA</sequence>
<dbReference type="CDD" id="cd00275">
    <property type="entry name" value="C2_PLC_like"/>
    <property type="match status" value="1"/>
</dbReference>
<evidence type="ECO:0000256" key="4">
    <source>
        <dbReference type="ARBA" id="ARBA00023098"/>
    </source>
</evidence>
<dbReference type="SUPFAM" id="SSF49562">
    <property type="entry name" value="C2 domain (Calcium/lipid-binding domain, CaLB)"/>
    <property type="match status" value="1"/>
</dbReference>
<evidence type="ECO:0000313" key="10">
    <source>
        <dbReference type="EMBL" id="KAF4631857.1"/>
    </source>
</evidence>
<keyword evidence="3 7" id="KW-0442">Lipid degradation</keyword>
<feature type="compositionally biased region" description="Polar residues" evidence="8">
    <location>
        <begin position="376"/>
        <end position="388"/>
    </location>
</feature>
<dbReference type="GO" id="GO:0004435">
    <property type="term" value="F:phosphatidylinositol-4,5-bisphosphate phospholipase C activity"/>
    <property type="evidence" value="ECO:0007669"/>
    <property type="project" value="UniProtKB-EC"/>
</dbReference>
<keyword evidence="11" id="KW-1185">Reference proteome</keyword>
<evidence type="ECO:0000256" key="3">
    <source>
        <dbReference type="ARBA" id="ARBA00022963"/>
    </source>
</evidence>
<gene>
    <name evidence="10" type="ORF">G7Y89_g6272</name>
</gene>
<protein>
    <recommendedName>
        <fullName evidence="7">Phosphoinositide phospholipase C</fullName>
        <ecNumber evidence="7">3.1.4.11</ecNumber>
    </recommendedName>
</protein>
<evidence type="ECO:0000256" key="8">
    <source>
        <dbReference type="SAM" id="MobiDB-lite"/>
    </source>
</evidence>
<dbReference type="InterPro" id="IPR001192">
    <property type="entry name" value="PI-PLC_fam"/>
</dbReference>
<dbReference type="SUPFAM" id="SSF51695">
    <property type="entry name" value="PLC-like phosphodiesterases"/>
    <property type="match status" value="1"/>
</dbReference>
<comment type="function">
    <text evidence="6">The production of the second messenger molecules diacylglycerol (DAG) and inositol 1,4,5-trisphosphate (IP3) is mediated by activated phosphatidylinositol-specific phospholipase C enzymes.</text>
</comment>
<feature type="compositionally biased region" description="Basic and acidic residues" evidence="8">
    <location>
        <begin position="216"/>
        <end position="250"/>
    </location>
</feature>
<dbReference type="InterPro" id="IPR000909">
    <property type="entry name" value="PLipase_C_PInositol-sp_X_dom"/>
</dbReference>
<dbReference type="GO" id="GO:0016042">
    <property type="term" value="P:lipid catabolic process"/>
    <property type="evidence" value="ECO:0007669"/>
    <property type="project" value="UniProtKB-KW"/>
</dbReference>
<organism evidence="10 11">
    <name type="scientific">Cudoniella acicularis</name>
    <dbReference type="NCBI Taxonomy" id="354080"/>
    <lineage>
        <taxon>Eukaryota</taxon>
        <taxon>Fungi</taxon>
        <taxon>Dikarya</taxon>
        <taxon>Ascomycota</taxon>
        <taxon>Pezizomycotina</taxon>
        <taxon>Leotiomycetes</taxon>
        <taxon>Helotiales</taxon>
        <taxon>Tricladiaceae</taxon>
        <taxon>Cudoniella</taxon>
    </lineage>
</organism>
<evidence type="ECO:0000256" key="1">
    <source>
        <dbReference type="ARBA" id="ARBA00001195"/>
    </source>
</evidence>
<dbReference type="Gene3D" id="2.60.40.150">
    <property type="entry name" value="C2 domain"/>
    <property type="match status" value="1"/>
</dbReference>
<dbReference type="GO" id="GO:0051209">
    <property type="term" value="P:release of sequestered calcium ion into cytosol"/>
    <property type="evidence" value="ECO:0007669"/>
    <property type="project" value="TreeGrafter"/>
</dbReference>
<evidence type="ECO:0000256" key="6">
    <source>
        <dbReference type="ARBA" id="ARBA00059664"/>
    </source>
</evidence>
<comment type="caution">
    <text evidence="10">The sequence shown here is derived from an EMBL/GenBank/DDBJ whole genome shotgun (WGS) entry which is preliminary data.</text>
</comment>
<dbReference type="PANTHER" id="PTHR10336">
    <property type="entry name" value="PHOSPHOINOSITIDE-SPECIFIC PHOSPHOLIPASE C FAMILY PROTEIN"/>
    <property type="match status" value="1"/>
</dbReference>
<dbReference type="AlphaFoldDB" id="A0A8H4W311"/>
<dbReference type="InterPro" id="IPR001711">
    <property type="entry name" value="PLipase_C_Pinositol-sp_Y"/>
</dbReference>
<name>A0A8H4W311_9HELO</name>
<dbReference type="PANTHER" id="PTHR10336:SF82">
    <property type="entry name" value="PHOSPHOINOSITIDE PHOSPHOLIPASE C"/>
    <property type="match status" value="1"/>
</dbReference>
<evidence type="ECO:0000256" key="5">
    <source>
        <dbReference type="ARBA" id="ARBA00023224"/>
    </source>
</evidence>
<dbReference type="Gene3D" id="3.20.20.190">
    <property type="entry name" value="Phosphatidylinositol (PI) phosphodiesterase"/>
    <property type="match status" value="2"/>
</dbReference>
<comment type="catalytic activity">
    <reaction evidence="1 7">
        <text>a 1,2-diacyl-sn-glycero-3-phospho-(1D-myo-inositol-4,5-bisphosphate) + H2O = 1D-myo-inositol 1,4,5-trisphosphate + a 1,2-diacyl-sn-glycerol + H(+)</text>
        <dbReference type="Rhea" id="RHEA:33179"/>
        <dbReference type="ChEBI" id="CHEBI:15377"/>
        <dbReference type="ChEBI" id="CHEBI:15378"/>
        <dbReference type="ChEBI" id="CHEBI:17815"/>
        <dbReference type="ChEBI" id="CHEBI:58456"/>
        <dbReference type="ChEBI" id="CHEBI:203600"/>
        <dbReference type="EC" id="3.1.4.11"/>
    </reaction>
</comment>
<dbReference type="EC" id="3.1.4.11" evidence="7"/>
<dbReference type="SMART" id="SM00149">
    <property type="entry name" value="PLCYc"/>
    <property type="match status" value="1"/>
</dbReference>
<reference evidence="10 11" key="1">
    <citation type="submission" date="2020-03" db="EMBL/GenBank/DDBJ databases">
        <title>Draft Genome Sequence of Cudoniella acicularis.</title>
        <authorList>
            <person name="Buettner E."/>
            <person name="Kellner H."/>
        </authorList>
    </citation>
    <scope>NUCLEOTIDE SEQUENCE [LARGE SCALE GENOMIC DNA]</scope>
    <source>
        <strain evidence="10 11">DSM 108380</strain>
    </source>
</reference>
<dbReference type="FunFam" id="3.20.20.190:FF:000039">
    <property type="entry name" value="Phosphoinositide phospholipase C"/>
    <property type="match status" value="1"/>
</dbReference>
<evidence type="ECO:0000313" key="11">
    <source>
        <dbReference type="Proteomes" id="UP000566819"/>
    </source>
</evidence>